<name>A0ABR7ZQW6_ANACY</name>
<evidence type="ECO:0000256" key="2">
    <source>
        <dbReference type="PROSITE-ProRule" id="PRU00169"/>
    </source>
</evidence>
<comment type="caution">
    <text evidence="2">Lacks conserved residue(s) required for the propagation of feature annotation.</text>
</comment>
<gene>
    <name evidence="4" type="ORF">H6F81_25660</name>
</gene>
<accession>A0ABR7ZQW6</accession>
<proteinExistence type="predicted"/>
<dbReference type="PANTHER" id="PTHR44591">
    <property type="entry name" value="STRESS RESPONSE REGULATOR PROTEIN 1"/>
    <property type="match status" value="1"/>
</dbReference>
<feature type="domain" description="Response regulatory" evidence="3">
    <location>
        <begin position="23"/>
        <end position="141"/>
    </location>
</feature>
<dbReference type="Gene3D" id="3.40.50.2300">
    <property type="match status" value="1"/>
</dbReference>
<keyword evidence="1" id="KW-0597">Phosphoprotein</keyword>
<dbReference type="Pfam" id="PF00072">
    <property type="entry name" value="Response_reg"/>
    <property type="match status" value="1"/>
</dbReference>
<dbReference type="EMBL" id="JACJQC010000035">
    <property type="protein sequence ID" value="MBD2174578.1"/>
    <property type="molecule type" value="Genomic_DNA"/>
</dbReference>
<keyword evidence="5" id="KW-1185">Reference proteome</keyword>
<dbReference type="InterPro" id="IPR001789">
    <property type="entry name" value="Sig_transdc_resp-reg_receiver"/>
</dbReference>
<comment type="caution">
    <text evidence="4">The sequence shown here is derived from an EMBL/GenBank/DDBJ whole genome shotgun (WGS) entry which is preliminary data.</text>
</comment>
<dbReference type="PROSITE" id="PS50110">
    <property type="entry name" value="RESPONSE_REGULATORY"/>
    <property type="match status" value="1"/>
</dbReference>
<evidence type="ECO:0000256" key="1">
    <source>
        <dbReference type="ARBA" id="ARBA00022553"/>
    </source>
</evidence>
<evidence type="ECO:0000313" key="4">
    <source>
        <dbReference type="EMBL" id="MBD2174578.1"/>
    </source>
</evidence>
<protein>
    <submittedName>
        <fullName evidence="4">Response regulator</fullName>
    </submittedName>
</protein>
<dbReference type="SUPFAM" id="SSF52172">
    <property type="entry name" value="CheY-like"/>
    <property type="match status" value="1"/>
</dbReference>
<dbReference type="Proteomes" id="UP000638897">
    <property type="component" value="Unassembled WGS sequence"/>
</dbReference>
<dbReference type="PANTHER" id="PTHR44591:SF23">
    <property type="entry name" value="CHEY SUBFAMILY"/>
    <property type="match status" value="1"/>
</dbReference>
<dbReference type="InterPro" id="IPR011006">
    <property type="entry name" value="CheY-like_superfamily"/>
</dbReference>
<evidence type="ECO:0000259" key="3">
    <source>
        <dbReference type="PROSITE" id="PS50110"/>
    </source>
</evidence>
<dbReference type="InterPro" id="IPR050595">
    <property type="entry name" value="Bact_response_regulator"/>
</dbReference>
<organism evidence="4 5">
    <name type="scientific">Anabaena cylindrica FACHB-318</name>
    <dbReference type="NCBI Taxonomy" id="2692880"/>
    <lineage>
        <taxon>Bacteria</taxon>
        <taxon>Bacillati</taxon>
        <taxon>Cyanobacteriota</taxon>
        <taxon>Cyanophyceae</taxon>
        <taxon>Nostocales</taxon>
        <taxon>Nostocaceae</taxon>
        <taxon>Anabaena</taxon>
    </lineage>
</organism>
<sequence length="145" mass="16280">MVTKQVNAQHTHSSFLPDISSRRILLVEDEPDIAELLIVLLEAEGAEVITFHDAETALAQIESLRPDILLCNVKLPHHDGHWLVKKLRLHSCSFLQHLPAIAITSYTRDFPMSLALNAGFDRCLSKIENLDQIVSKISELLSDHP</sequence>
<reference evidence="4 5" key="1">
    <citation type="journal article" date="2020" name="ISME J.">
        <title>Comparative genomics reveals insights into cyanobacterial evolution and habitat adaptation.</title>
        <authorList>
            <person name="Chen M.Y."/>
            <person name="Teng W.K."/>
            <person name="Zhao L."/>
            <person name="Hu C.X."/>
            <person name="Zhou Y.K."/>
            <person name="Han B.P."/>
            <person name="Song L.R."/>
            <person name="Shu W.S."/>
        </authorList>
    </citation>
    <scope>NUCLEOTIDE SEQUENCE [LARGE SCALE GENOMIC DNA]</scope>
    <source>
        <strain evidence="4 5">FACHB-318</strain>
    </source>
</reference>
<dbReference type="SMART" id="SM00448">
    <property type="entry name" value="REC"/>
    <property type="match status" value="1"/>
</dbReference>
<evidence type="ECO:0000313" key="5">
    <source>
        <dbReference type="Proteomes" id="UP000638897"/>
    </source>
</evidence>